<evidence type="ECO:0000313" key="2">
    <source>
        <dbReference type="EMBL" id="GAA4025655.1"/>
    </source>
</evidence>
<name>A0ABP7TFQ1_9BACT</name>
<feature type="region of interest" description="Disordered" evidence="1">
    <location>
        <begin position="100"/>
        <end position="126"/>
    </location>
</feature>
<evidence type="ECO:0000313" key="3">
    <source>
        <dbReference type="Proteomes" id="UP001501469"/>
    </source>
</evidence>
<proteinExistence type="predicted"/>
<feature type="compositionally biased region" description="Polar residues" evidence="1">
    <location>
        <begin position="113"/>
        <end position="126"/>
    </location>
</feature>
<gene>
    <name evidence="2" type="ORF">GCM10022409_07070</name>
</gene>
<accession>A0ABP7TFQ1</accession>
<dbReference type="EMBL" id="BAABDK010000005">
    <property type="protein sequence ID" value="GAA4025655.1"/>
    <property type="molecule type" value="Genomic_DNA"/>
</dbReference>
<comment type="caution">
    <text evidence="2">The sequence shown here is derived from an EMBL/GenBank/DDBJ whole genome shotgun (WGS) entry which is preliminary data.</text>
</comment>
<sequence length="126" mass="12857">MAAVFATRLHLLRSGQWLGAQKRLVLPGGFSGGSGSPLLVAAPVAMVAGEPATAVVAGTTIAVGAGLHVGSIWFGSFVYLAATLVAWSERAVAVGRRCPAGNGTRPLAHKQRISNSRKWNSGPPTG</sequence>
<organism evidence="2 3">
    <name type="scientific">Hymenobacter glaciei</name>
    <dbReference type="NCBI Taxonomy" id="877209"/>
    <lineage>
        <taxon>Bacteria</taxon>
        <taxon>Pseudomonadati</taxon>
        <taxon>Bacteroidota</taxon>
        <taxon>Cytophagia</taxon>
        <taxon>Cytophagales</taxon>
        <taxon>Hymenobacteraceae</taxon>
        <taxon>Hymenobacter</taxon>
    </lineage>
</organism>
<keyword evidence="3" id="KW-1185">Reference proteome</keyword>
<reference evidence="3" key="1">
    <citation type="journal article" date="2019" name="Int. J. Syst. Evol. Microbiol.">
        <title>The Global Catalogue of Microorganisms (GCM) 10K type strain sequencing project: providing services to taxonomists for standard genome sequencing and annotation.</title>
        <authorList>
            <consortium name="The Broad Institute Genomics Platform"/>
            <consortium name="The Broad Institute Genome Sequencing Center for Infectious Disease"/>
            <person name="Wu L."/>
            <person name="Ma J."/>
        </authorList>
    </citation>
    <scope>NUCLEOTIDE SEQUENCE [LARGE SCALE GENOMIC DNA]</scope>
    <source>
        <strain evidence="3">JCM 17225</strain>
    </source>
</reference>
<dbReference type="Proteomes" id="UP001501469">
    <property type="component" value="Unassembled WGS sequence"/>
</dbReference>
<protein>
    <submittedName>
        <fullName evidence="2">Uncharacterized protein</fullName>
    </submittedName>
</protein>
<evidence type="ECO:0000256" key="1">
    <source>
        <dbReference type="SAM" id="MobiDB-lite"/>
    </source>
</evidence>